<feature type="domain" description="Ppx/GppA phosphatase N-terminal" evidence="2">
    <location>
        <begin position="69"/>
        <end position="353"/>
    </location>
</feature>
<reference evidence="3" key="2">
    <citation type="submission" date="2021-04" db="EMBL/GenBank/DDBJ databases">
        <authorList>
            <person name="Gilroy R."/>
        </authorList>
    </citation>
    <scope>NUCLEOTIDE SEQUENCE</scope>
    <source>
        <strain evidence="3">ChiHejej3B27-3195</strain>
    </source>
</reference>
<dbReference type="InterPro" id="IPR003695">
    <property type="entry name" value="Ppx_GppA_N"/>
</dbReference>
<dbReference type="Pfam" id="PF02541">
    <property type="entry name" value="Ppx-GppA"/>
    <property type="match status" value="1"/>
</dbReference>
<dbReference type="SUPFAM" id="SSF53067">
    <property type="entry name" value="Actin-like ATPase domain"/>
    <property type="match status" value="2"/>
</dbReference>
<accession>A0A9D1URR8</accession>
<proteinExistence type="predicted"/>
<dbReference type="InterPro" id="IPR043129">
    <property type="entry name" value="ATPase_NBD"/>
</dbReference>
<evidence type="ECO:0000313" key="3">
    <source>
        <dbReference type="EMBL" id="HIW99292.1"/>
    </source>
</evidence>
<dbReference type="InterPro" id="IPR050273">
    <property type="entry name" value="GppA/Ppx_hydrolase"/>
</dbReference>
<dbReference type="PANTHER" id="PTHR30005:SF13">
    <property type="entry name" value="EXOPOLYPHOSPHATASE 2"/>
    <property type="match status" value="1"/>
</dbReference>
<protein>
    <submittedName>
        <fullName evidence="3">Ppx/GppA family phosphatase</fullName>
    </submittedName>
</protein>
<sequence length="362" mass="38058">MRVAAIDCGTNSIRLLIADVEIPSESEATPAEPAAPGPDSAAAGSSPAQTASTGASSADASSADPAQSSLLHDVVRQMTVVRLGEGVDETGEFSAAALERTFAAVDTYAALIRKHRAEAVRFVATSASRDVANRDEFVRGVKERLGVEPEVIRGSEEAGLSFAGASSVLDWVPGRNVLVVDLGGGSTEFVMGTSAGMEHAISTDMGCVRFTERHMSQDPPEDTATSMATFETLSFLENVAEVMPLKETDVVIGVAGTVTTIAAHALQLEDYDPDLIHGAELSLDRIQQSVDELVYATREQRAAMPFMHPGRVDVIGAGALIWGTILDYMNKITEGRVTTAVASEHDILDGIALSVAADQRSS</sequence>
<evidence type="ECO:0000313" key="4">
    <source>
        <dbReference type="Proteomes" id="UP000824151"/>
    </source>
</evidence>
<reference evidence="3" key="1">
    <citation type="journal article" date="2021" name="PeerJ">
        <title>Extensive microbial diversity within the chicken gut microbiome revealed by metagenomics and culture.</title>
        <authorList>
            <person name="Gilroy R."/>
            <person name="Ravi A."/>
            <person name="Getino M."/>
            <person name="Pursley I."/>
            <person name="Horton D.L."/>
            <person name="Alikhan N.F."/>
            <person name="Baker D."/>
            <person name="Gharbi K."/>
            <person name="Hall N."/>
            <person name="Watson M."/>
            <person name="Adriaenssens E.M."/>
            <person name="Foster-Nyarko E."/>
            <person name="Jarju S."/>
            <person name="Secka A."/>
            <person name="Antonio M."/>
            <person name="Oren A."/>
            <person name="Chaudhuri R.R."/>
            <person name="La Ragione R."/>
            <person name="Hildebrand F."/>
            <person name="Pallen M.J."/>
        </authorList>
    </citation>
    <scope>NUCLEOTIDE SEQUENCE</scope>
    <source>
        <strain evidence="3">ChiHejej3B27-3195</strain>
    </source>
</reference>
<evidence type="ECO:0000259" key="2">
    <source>
        <dbReference type="Pfam" id="PF02541"/>
    </source>
</evidence>
<dbReference type="AlphaFoldDB" id="A0A9D1URR8"/>
<organism evidence="3 4">
    <name type="scientific">Candidatus Nesterenkonia stercoripullorum</name>
    <dbReference type="NCBI Taxonomy" id="2838701"/>
    <lineage>
        <taxon>Bacteria</taxon>
        <taxon>Bacillati</taxon>
        <taxon>Actinomycetota</taxon>
        <taxon>Actinomycetes</taxon>
        <taxon>Micrococcales</taxon>
        <taxon>Micrococcaceae</taxon>
        <taxon>Nesterenkonia</taxon>
    </lineage>
</organism>
<dbReference type="PANTHER" id="PTHR30005">
    <property type="entry name" value="EXOPOLYPHOSPHATASE"/>
    <property type="match status" value="1"/>
</dbReference>
<dbReference type="Gene3D" id="3.30.420.40">
    <property type="match status" value="1"/>
</dbReference>
<dbReference type="EMBL" id="DXGD01000144">
    <property type="protein sequence ID" value="HIW99292.1"/>
    <property type="molecule type" value="Genomic_DNA"/>
</dbReference>
<dbReference type="Proteomes" id="UP000824151">
    <property type="component" value="Unassembled WGS sequence"/>
</dbReference>
<comment type="caution">
    <text evidence="3">The sequence shown here is derived from an EMBL/GenBank/DDBJ whole genome shotgun (WGS) entry which is preliminary data.</text>
</comment>
<evidence type="ECO:0000256" key="1">
    <source>
        <dbReference type="SAM" id="MobiDB-lite"/>
    </source>
</evidence>
<name>A0A9D1URR8_9MICC</name>
<feature type="region of interest" description="Disordered" evidence="1">
    <location>
        <begin position="24"/>
        <end position="69"/>
    </location>
</feature>
<dbReference type="Gene3D" id="3.30.420.150">
    <property type="entry name" value="Exopolyphosphatase. Domain 2"/>
    <property type="match status" value="1"/>
</dbReference>
<gene>
    <name evidence="3" type="ORF">H9871_04030</name>
</gene>
<dbReference type="GO" id="GO:0016462">
    <property type="term" value="F:pyrophosphatase activity"/>
    <property type="evidence" value="ECO:0007669"/>
    <property type="project" value="TreeGrafter"/>
</dbReference>